<keyword evidence="2" id="KW-1185">Reference proteome</keyword>
<protein>
    <submittedName>
        <fullName evidence="1">Uncharacterized protein</fullName>
    </submittedName>
</protein>
<dbReference type="Proteomes" id="UP000057981">
    <property type="component" value="Chromosome"/>
</dbReference>
<dbReference type="KEGG" id="ahz:APS56_13650"/>
<accession>A0A0P0DDH8</accession>
<dbReference type="EMBL" id="CP012898">
    <property type="protein sequence ID" value="ALJ06108.1"/>
    <property type="molecule type" value="Genomic_DNA"/>
</dbReference>
<gene>
    <name evidence="1" type="ORF">APS56_13650</name>
</gene>
<name>A0A0P0DDH8_9FLAO</name>
<evidence type="ECO:0000313" key="1">
    <source>
        <dbReference type="EMBL" id="ALJ06108.1"/>
    </source>
</evidence>
<organism evidence="1 2">
    <name type="scientific">Pseudalgibacter alginicilyticus</name>
    <dbReference type="NCBI Taxonomy" id="1736674"/>
    <lineage>
        <taxon>Bacteria</taxon>
        <taxon>Pseudomonadati</taxon>
        <taxon>Bacteroidota</taxon>
        <taxon>Flavobacteriia</taxon>
        <taxon>Flavobacteriales</taxon>
        <taxon>Flavobacteriaceae</taxon>
        <taxon>Pseudalgibacter</taxon>
    </lineage>
</organism>
<proteinExistence type="predicted"/>
<reference evidence="1 2" key="1">
    <citation type="submission" date="2015-10" db="EMBL/GenBank/DDBJ databases">
        <authorList>
            <person name="Gilbert D.G."/>
        </authorList>
    </citation>
    <scope>NUCLEOTIDE SEQUENCE [LARGE SCALE GENOMIC DNA]</scope>
    <source>
        <strain evidence="2">HZ-22</strain>
    </source>
</reference>
<dbReference type="AlphaFoldDB" id="A0A0P0DDH8"/>
<dbReference type="RefSeq" id="WP_054729378.1">
    <property type="nucleotide sequence ID" value="NZ_CP012898.1"/>
</dbReference>
<sequence>MESEHIEAMKYSLLLPQLISKVKNIGYRESKPLDLNTLMDDNTFRETIIIYINTQKGFISLYKYLQQLQLELIQLIEKEIDKK</sequence>
<evidence type="ECO:0000313" key="2">
    <source>
        <dbReference type="Proteomes" id="UP000057981"/>
    </source>
</evidence>
<dbReference type="STRING" id="1736674.APS56_13650"/>